<feature type="compositionally biased region" description="Low complexity" evidence="1">
    <location>
        <begin position="50"/>
        <end position="60"/>
    </location>
</feature>
<evidence type="ECO:0000313" key="3">
    <source>
        <dbReference type="Proteomes" id="UP000481153"/>
    </source>
</evidence>
<organism evidence="2 3">
    <name type="scientific">Aphanomyces euteiches</name>
    <dbReference type="NCBI Taxonomy" id="100861"/>
    <lineage>
        <taxon>Eukaryota</taxon>
        <taxon>Sar</taxon>
        <taxon>Stramenopiles</taxon>
        <taxon>Oomycota</taxon>
        <taxon>Saprolegniomycetes</taxon>
        <taxon>Saprolegniales</taxon>
        <taxon>Verrucalvaceae</taxon>
        <taxon>Aphanomyces</taxon>
    </lineage>
</organism>
<dbReference type="EMBL" id="VJMJ01000003">
    <property type="protein sequence ID" value="KAF0745028.1"/>
    <property type="molecule type" value="Genomic_DNA"/>
</dbReference>
<accession>A0A6G0XWE6</accession>
<proteinExistence type="predicted"/>
<keyword evidence="3" id="KW-1185">Reference proteome</keyword>
<sequence>MWAYNCRGDGAKLHYTVTCHGAHPVGARMMPESSRETVKTTPKQVKRHATTPSSLTTSSSIPGRFLDDLAVVSLHRGDTLSGPRCQRPLATLR</sequence>
<dbReference type="Proteomes" id="UP000481153">
    <property type="component" value="Unassembled WGS sequence"/>
</dbReference>
<evidence type="ECO:0000313" key="2">
    <source>
        <dbReference type="EMBL" id="KAF0745028.1"/>
    </source>
</evidence>
<gene>
    <name evidence="2" type="ORF">Ae201684_000607</name>
</gene>
<dbReference type="AlphaFoldDB" id="A0A6G0XWE6"/>
<reference evidence="2 3" key="1">
    <citation type="submission" date="2019-07" db="EMBL/GenBank/DDBJ databases">
        <title>Genomics analysis of Aphanomyces spp. identifies a new class of oomycete effector associated with host adaptation.</title>
        <authorList>
            <person name="Gaulin E."/>
        </authorList>
    </citation>
    <scope>NUCLEOTIDE SEQUENCE [LARGE SCALE GENOMIC DNA]</scope>
    <source>
        <strain evidence="2 3">ATCC 201684</strain>
    </source>
</reference>
<name>A0A6G0XWE6_9STRA</name>
<evidence type="ECO:0000256" key="1">
    <source>
        <dbReference type="SAM" id="MobiDB-lite"/>
    </source>
</evidence>
<comment type="caution">
    <text evidence="2">The sequence shown here is derived from an EMBL/GenBank/DDBJ whole genome shotgun (WGS) entry which is preliminary data.</text>
</comment>
<feature type="region of interest" description="Disordered" evidence="1">
    <location>
        <begin position="26"/>
        <end position="60"/>
    </location>
</feature>
<protein>
    <submittedName>
        <fullName evidence="2">Uncharacterized protein</fullName>
    </submittedName>
</protein>